<dbReference type="GeneID" id="31019787"/>
<gene>
    <name evidence="2" type="ORF">BKCO1_830003</name>
</gene>
<dbReference type="AlphaFoldDB" id="A0A1J9RLF4"/>
<evidence type="ECO:0000313" key="2">
    <source>
        <dbReference type="EMBL" id="OJD29343.1"/>
    </source>
</evidence>
<feature type="region of interest" description="Disordered" evidence="1">
    <location>
        <begin position="74"/>
        <end position="97"/>
    </location>
</feature>
<evidence type="ECO:0000313" key="3">
    <source>
        <dbReference type="Proteomes" id="UP000183809"/>
    </source>
</evidence>
<reference evidence="2 3" key="1">
    <citation type="submission" date="2016-10" db="EMBL/GenBank/DDBJ databases">
        <title>Proteomics and genomics reveal pathogen-plant mechanisms compatible with a hemibiotrophic lifestyle of Diplodia corticola.</title>
        <authorList>
            <person name="Fernandes I."/>
            <person name="De Jonge R."/>
            <person name="Van De Peer Y."/>
            <person name="Devreese B."/>
            <person name="Alves A."/>
            <person name="Esteves A.C."/>
        </authorList>
    </citation>
    <scope>NUCLEOTIDE SEQUENCE [LARGE SCALE GENOMIC DNA]</scope>
    <source>
        <strain evidence="2 3">CBS 112549</strain>
    </source>
</reference>
<keyword evidence="3" id="KW-1185">Reference proteome</keyword>
<name>A0A1J9RLF4_9PEZI</name>
<dbReference type="OrthoDB" id="10688135at2759"/>
<feature type="compositionally biased region" description="Basic and acidic residues" evidence="1">
    <location>
        <begin position="297"/>
        <end position="307"/>
    </location>
</feature>
<feature type="compositionally biased region" description="Polar residues" evidence="1">
    <location>
        <begin position="80"/>
        <end position="89"/>
    </location>
</feature>
<organism evidence="2 3">
    <name type="scientific">Diplodia corticola</name>
    <dbReference type="NCBI Taxonomy" id="236234"/>
    <lineage>
        <taxon>Eukaryota</taxon>
        <taxon>Fungi</taxon>
        <taxon>Dikarya</taxon>
        <taxon>Ascomycota</taxon>
        <taxon>Pezizomycotina</taxon>
        <taxon>Dothideomycetes</taxon>
        <taxon>Dothideomycetes incertae sedis</taxon>
        <taxon>Botryosphaeriales</taxon>
        <taxon>Botryosphaeriaceae</taxon>
        <taxon>Diplodia</taxon>
    </lineage>
</organism>
<sequence>MSVHSDTDSIVSLSDDNPAGPGFAPSRSPSPTQLPFPLPLPIARLDPAPTPTILDHWEAQRTYIALGPTATDLSRVGAAPSNSTTTAETPASRSAARDTARAVARATQQHALNGGYGCAVRLDACLTANRGQGGEYAAVADDILPLLPLRAWDAVWLKQKRDAHAGAPRAVLDLLEEQMGWASAARRADGAVGGMRTERERRRRGEQCEWDCERLDGIGEGAADPEGDEAEMMSRPAAWYANVDMLEDVTMEVDEWYQDFVEGMRESYHDDNEVMMEDEDSVSDDGEGADDDQMADDGEHSDDSSEQKIFRGIQDALEKPTTAHMALMNVLCWTEADLELMSRFAVIPAATPNLPGTAWHELMLQSITYAGRTIEALHNALHNLKHQNDLHGVPIGDTSAINRVGAIATLYKDWLLSRSAILATHISQRLTQMRADHDAIKAVPAHASIREAYAMIIPALMNGTAASLNGVNFAEQAEVVAENLEVDPFSFRDDYNTLLGVRCLLGLLRCALHWRDRAMWLQGNMSQESVHAYRTRAMRAATGRWVHWSHKLRFTLDSAQDAALGLEQHSTAARDILRALRGSPGSFDLLRLLKLARFGRLVGFDGGYVAEHLYYAALWSRKTDAASRHSRSVMLHHTPAEMDYLAATLPGIVKSMTDSPQWGGVGEEDMAVRIGEWVVPSLKEWRKRPWDDRPVGASTVLVLHYAKLVERLASMPTRLGTAPVSGSLERSLPHLQWQLRYDDCDESTFRSMADRWQNARLRLTGRLREFVLKYKDAMAERASASVAAKTIALLNEIEATHPPGAVVVQRLQERRLLSPEAYRGLCLAVNQGSEDTIYGFLRINRDVMIRVSQLMMKQATETVLLRIGTPDRDMKLSLHHLNHRNWVSPDKSSAEYQEHRLIIADWDDLVRAELILTHVCEIVGTAWRPLPAYVGRSLIQAFDDFCP</sequence>
<dbReference type="EMBL" id="MNUE01000083">
    <property type="protein sequence ID" value="OJD29343.1"/>
    <property type="molecule type" value="Genomic_DNA"/>
</dbReference>
<accession>A0A1J9RLF4</accession>
<evidence type="ECO:0000256" key="1">
    <source>
        <dbReference type="SAM" id="MobiDB-lite"/>
    </source>
</evidence>
<dbReference type="RefSeq" id="XP_020125603.1">
    <property type="nucleotide sequence ID" value="XM_020279524.1"/>
</dbReference>
<protein>
    <submittedName>
        <fullName evidence="2">Uncharacterized protein</fullName>
    </submittedName>
</protein>
<feature type="region of interest" description="Disordered" evidence="1">
    <location>
        <begin position="1"/>
        <end position="42"/>
    </location>
</feature>
<dbReference type="Proteomes" id="UP000183809">
    <property type="component" value="Unassembled WGS sequence"/>
</dbReference>
<feature type="compositionally biased region" description="Acidic residues" evidence="1">
    <location>
        <begin position="273"/>
        <end position="296"/>
    </location>
</feature>
<proteinExistence type="predicted"/>
<comment type="caution">
    <text evidence="2">The sequence shown here is derived from an EMBL/GenBank/DDBJ whole genome shotgun (WGS) entry which is preliminary data.</text>
</comment>
<feature type="region of interest" description="Disordered" evidence="1">
    <location>
        <begin position="268"/>
        <end position="307"/>
    </location>
</feature>